<comment type="caution">
    <text evidence="4">The sequence shown here is derived from an EMBL/GenBank/DDBJ whole genome shotgun (WGS) entry which is preliminary data.</text>
</comment>
<dbReference type="GO" id="GO:0016301">
    <property type="term" value="F:kinase activity"/>
    <property type="evidence" value="ECO:0007669"/>
    <property type="project" value="UniProtKB-KW"/>
</dbReference>
<dbReference type="PROSITE" id="PS00584">
    <property type="entry name" value="PFKB_KINASES_2"/>
    <property type="match status" value="1"/>
</dbReference>
<keyword evidence="2 4" id="KW-0418">Kinase</keyword>
<organism evidence="4 5">
    <name type="scientific">Kaistia hirudinis</name>
    <dbReference type="NCBI Taxonomy" id="1293440"/>
    <lineage>
        <taxon>Bacteria</taxon>
        <taxon>Pseudomonadati</taxon>
        <taxon>Pseudomonadota</taxon>
        <taxon>Alphaproteobacteria</taxon>
        <taxon>Hyphomicrobiales</taxon>
        <taxon>Kaistiaceae</taxon>
        <taxon>Kaistia</taxon>
    </lineage>
</organism>
<evidence type="ECO:0000313" key="4">
    <source>
        <dbReference type="EMBL" id="MBB3931437.1"/>
    </source>
</evidence>
<gene>
    <name evidence="4" type="ORF">GGR25_002487</name>
</gene>
<dbReference type="Gene3D" id="3.40.1190.20">
    <property type="match status" value="1"/>
</dbReference>
<dbReference type="GO" id="GO:0005829">
    <property type="term" value="C:cytosol"/>
    <property type="evidence" value="ECO:0007669"/>
    <property type="project" value="TreeGrafter"/>
</dbReference>
<dbReference type="InterPro" id="IPR029056">
    <property type="entry name" value="Ribokinase-like"/>
</dbReference>
<dbReference type="SUPFAM" id="SSF53613">
    <property type="entry name" value="Ribokinase-like"/>
    <property type="match status" value="1"/>
</dbReference>
<dbReference type="Pfam" id="PF00294">
    <property type="entry name" value="PfkB"/>
    <property type="match status" value="2"/>
</dbReference>
<feature type="domain" description="Carbohydrate kinase PfkB" evidence="3">
    <location>
        <begin position="162"/>
        <end position="253"/>
    </location>
</feature>
<reference evidence="4 5" key="1">
    <citation type="submission" date="2020-08" db="EMBL/GenBank/DDBJ databases">
        <title>Genomic Encyclopedia of Type Strains, Phase IV (KMG-IV): sequencing the most valuable type-strain genomes for metagenomic binning, comparative biology and taxonomic classification.</title>
        <authorList>
            <person name="Goeker M."/>
        </authorList>
    </citation>
    <scope>NUCLEOTIDE SEQUENCE [LARGE SCALE GENOMIC DNA]</scope>
    <source>
        <strain evidence="4 5">DSM 25966</strain>
    </source>
</reference>
<dbReference type="RefSeq" id="WP_343068048.1">
    <property type="nucleotide sequence ID" value="NZ_JACIDS010000003.1"/>
</dbReference>
<accession>A0A840AQV4</accession>
<protein>
    <submittedName>
        <fullName evidence="4">Fructoselysine 6-kinase</fullName>
        <ecNumber evidence="4">2.7.1.-</ecNumber>
    </submittedName>
</protein>
<dbReference type="EC" id="2.7.1.-" evidence="4"/>
<evidence type="ECO:0000256" key="2">
    <source>
        <dbReference type="ARBA" id="ARBA00022777"/>
    </source>
</evidence>
<evidence type="ECO:0000313" key="5">
    <source>
        <dbReference type="Proteomes" id="UP000553963"/>
    </source>
</evidence>
<keyword evidence="1 4" id="KW-0808">Transferase</keyword>
<evidence type="ECO:0000259" key="3">
    <source>
        <dbReference type="Pfam" id="PF00294"/>
    </source>
</evidence>
<feature type="domain" description="Carbohydrate kinase PfkB" evidence="3">
    <location>
        <begin position="14"/>
        <end position="91"/>
    </location>
</feature>
<dbReference type="Proteomes" id="UP000553963">
    <property type="component" value="Unassembled WGS sequence"/>
</dbReference>
<dbReference type="AlphaFoldDB" id="A0A840AQV4"/>
<dbReference type="InterPro" id="IPR011611">
    <property type="entry name" value="PfkB_dom"/>
</dbReference>
<dbReference type="PANTHER" id="PTHR10584:SF166">
    <property type="entry name" value="RIBOKINASE"/>
    <property type="match status" value="1"/>
</dbReference>
<dbReference type="PROSITE" id="PS00583">
    <property type="entry name" value="PFKB_KINASES_1"/>
    <property type="match status" value="1"/>
</dbReference>
<dbReference type="EMBL" id="JACIDS010000003">
    <property type="protein sequence ID" value="MBB3931437.1"/>
    <property type="molecule type" value="Genomic_DNA"/>
</dbReference>
<dbReference type="PANTHER" id="PTHR10584">
    <property type="entry name" value="SUGAR KINASE"/>
    <property type="match status" value="1"/>
</dbReference>
<sequence length="264" mass="27119">MGDNCVDILRPAGRRFIGGNAVNVAVQFASLGGVSAYFGAVGEDENGALTEQSLVRNRVDISRLARRALPTAYTQIDVAENGERSIGFEDFGACAGYVPDDDAMAALLGFDHVHIGWLDDGGAVRRHLAAAGISVSQDTTVNARPENLGVDGLSIAFASIDGSHDAARRAAHALFARGARGVVVTRGSQGSSVFVDGFDADIPARPIVPVDTTGAGDSYIAGFLHALLSGASPDVAGEKAAALAAATCLHEGGFPQQPVETTDS</sequence>
<evidence type="ECO:0000256" key="1">
    <source>
        <dbReference type="ARBA" id="ARBA00022679"/>
    </source>
</evidence>
<name>A0A840AQV4_9HYPH</name>
<dbReference type="InterPro" id="IPR002173">
    <property type="entry name" value="Carboh/pur_kinase_PfkB_CS"/>
</dbReference>
<proteinExistence type="predicted"/>
<keyword evidence="5" id="KW-1185">Reference proteome</keyword>